<proteinExistence type="predicted"/>
<dbReference type="EMBL" id="MU004245">
    <property type="protein sequence ID" value="KAF2663460.1"/>
    <property type="molecule type" value="Genomic_DNA"/>
</dbReference>
<keyword evidence="2" id="KW-0732">Signal</keyword>
<feature type="chain" id="PRO_5025652105" description="Hydrophobin" evidence="2">
    <location>
        <begin position="29"/>
        <end position="175"/>
    </location>
</feature>
<dbReference type="Proteomes" id="UP000799302">
    <property type="component" value="Unassembled WGS sequence"/>
</dbReference>
<organism evidence="3 4">
    <name type="scientific">Microthyrium microscopicum</name>
    <dbReference type="NCBI Taxonomy" id="703497"/>
    <lineage>
        <taxon>Eukaryota</taxon>
        <taxon>Fungi</taxon>
        <taxon>Dikarya</taxon>
        <taxon>Ascomycota</taxon>
        <taxon>Pezizomycotina</taxon>
        <taxon>Dothideomycetes</taxon>
        <taxon>Dothideomycetes incertae sedis</taxon>
        <taxon>Microthyriales</taxon>
        <taxon>Microthyriaceae</taxon>
        <taxon>Microthyrium</taxon>
    </lineage>
</organism>
<reference evidence="3" key="1">
    <citation type="journal article" date="2020" name="Stud. Mycol.">
        <title>101 Dothideomycetes genomes: a test case for predicting lifestyles and emergence of pathogens.</title>
        <authorList>
            <person name="Haridas S."/>
            <person name="Albert R."/>
            <person name="Binder M."/>
            <person name="Bloem J."/>
            <person name="Labutti K."/>
            <person name="Salamov A."/>
            <person name="Andreopoulos B."/>
            <person name="Baker S."/>
            <person name="Barry K."/>
            <person name="Bills G."/>
            <person name="Bluhm B."/>
            <person name="Cannon C."/>
            <person name="Castanera R."/>
            <person name="Culley D."/>
            <person name="Daum C."/>
            <person name="Ezra D."/>
            <person name="Gonzalez J."/>
            <person name="Henrissat B."/>
            <person name="Kuo A."/>
            <person name="Liang C."/>
            <person name="Lipzen A."/>
            <person name="Lutzoni F."/>
            <person name="Magnuson J."/>
            <person name="Mondo S."/>
            <person name="Nolan M."/>
            <person name="Ohm R."/>
            <person name="Pangilinan J."/>
            <person name="Park H.-J."/>
            <person name="Ramirez L."/>
            <person name="Alfaro M."/>
            <person name="Sun H."/>
            <person name="Tritt A."/>
            <person name="Yoshinaga Y."/>
            <person name="Zwiers L.-H."/>
            <person name="Turgeon B."/>
            <person name="Goodwin S."/>
            <person name="Spatafora J."/>
            <person name="Crous P."/>
            <person name="Grigoriev I."/>
        </authorList>
    </citation>
    <scope>NUCLEOTIDE SEQUENCE</scope>
    <source>
        <strain evidence="3">CBS 115976</strain>
    </source>
</reference>
<evidence type="ECO:0000256" key="2">
    <source>
        <dbReference type="SAM" id="SignalP"/>
    </source>
</evidence>
<gene>
    <name evidence="3" type="ORF">BT63DRAFT_461186</name>
</gene>
<evidence type="ECO:0000313" key="3">
    <source>
        <dbReference type="EMBL" id="KAF2663460.1"/>
    </source>
</evidence>
<dbReference type="AlphaFoldDB" id="A0A6A6TUN3"/>
<evidence type="ECO:0000256" key="1">
    <source>
        <dbReference type="SAM" id="MobiDB-lite"/>
    </source>
</evidence>
<evidence type="ECO:0000313" key="4">
    <source>
        <dbReference type="Proteomes" id="UP000799302"/>
    </source>
</evidence>
<feature type="region of interest" description="Disordered" evidence="1">
    <location>
        <begin position="62"/>
        <end position="92"/>
    </location>
</feature>
<feature type="signal peptide" evidence="2">
    <location>
        <begin position="1"/>
        <end position="28"/>
    </location>
</feature>
<evidence type="ECO:0008006" key="5">
    <source>
        <dbReference type="Google" id="ProtNLM"/>
    </source>
</evidence>
<sequence length="175" mass="18160">MARQSPLQFITLPFLAFVALLALSLVTGQTITVTSTSTICGSAPFSSIPTVVVTSTTTILPDAASSSSSVDPGASPSGIVVDSDSNGNSSRVGDYNSQGNNCSTGTPFCCSPDGNGLHNCEESTTDCQQIVICCNNNNGKQVCLGNVQLTLPNISLNVPVTINVNLKKRNLFEIE</sequence>
<protein>
    <recommendedName>
        <fullName evidence="5">Hydrophobin</fullName>
    </recommendedName>
</protein>
<feature type="compositionally biased region" description="Polar residues" evidence="1">
    <location>
        <begin position="83"/>
        <end position="92"/>
    </location>
</feature>
<keyword evidence="4" id="KW-1185">Reference proteome</keyword>
<name>A0A6A6TUN3_9PEZI</name>
<accession>A0A6A6TUN3</accession>
<feature type="compositionally biased region" description="Low complexity" evidence="1">
    <location>
        <begin position="62"/>
        <end position="78"/>
    </location>
</feature>